<dbReference type="InterPro" id="IPR005467">
    <property type="entry name" value="His_kinase_dom"/>
</dbReference>
<keyword evidence="2" id="KW-1133">Transmembrane helix</keyword>
<feature type="transmembrane region" description="Helical" evidence="2">
    <location>
        <begin position="73"/>
        <end position="93"/>
    </location>
</feature>
<evidence type="ECO:0000313" key="4">
    <source>
        <dbReference type="EMBL" id="ANW96605.1"/>
    </source>
</evidence>
<feature type="coiled-coil region" evidence="1">
    <location>
        <begin position="182"/>
        <end position="216"/>
    </location>
</feature>
<feature type="transmembrane region" description="Helical" evidence="2">
    <location>
        <begin position="124"/>
        <end position="142"/>
    </location>
</feature>
<keyword evidence="2" id="KW-0812">Transmembrane</keyword>
<protein>
    <recommendedName>
        <fullName evidence="3">Histidine kinase domain-containing protein</fullName>
    </recommendedName>
</protein>
<dbReference type="AlphaFoldDB" id="A0A1B1Y760"/>
<feature type="transmembrane region" description="Helical" evidence="2">
    <location>
        <begin position="99"/>
        <end position="117"/>
    </location>
</feature>
<dbReference type="KEGG" id="wfu:AXE80_10095"/>
<name>A0A1B1Y760_9FLAO</name>
<keyword evidence="5" id="KW-1185">Reference proteome</keyword>
<gene>
    <name evidence="4" type="ORF">AXE80_10095</name>
</gene>
<feature type="transmembrane region" description="Helical" evidence="2">
    <location>
        <begin position="20"/>
        <end position="40"/>
    </location>
</feature>
<evidence type="ECO:0000256" key="1">
    <source>
        <dbReference type="SAM" id="Coils"/>
    </source>
</evidence>
<feature type="domain" description="Histidine kinase" evidence="3">
    <location>
        <begin position="219"/>
        <end position="434"/>
    </location>
</feature>
<dbReference type="STRING" id="1790137.AXE80_10095"/>
<dbReference type="InterPro" id="IPR036890">
    <property type="entry name" value="HATPase_C_sf"/>
</dbReference>
<sequence length="434" mass="51238">MDKTLKNELKKEFWKIGNTIFWSLNAVILLTIVLDITVLSQNWLDLVLLKFILLAFFYFTYNFFKKRYGTPDLLIHLILFSFNFLALTSIANSEIGNRVLYTSMLIALFIGFNTMAVWSIINSFIQYLLIISTFIVLFYLGYILDPFLILREGGYVFLLLGFISFFFPKVRRSIIIERIKLRLESEQKMKTLTTELSNIEEKYDLLEKKVVKKENEFKFLFQQISNDLNKIDNILLEVKENAPDEERHKIEDLDSLLHNLRNQSAIYFKPINLNTKNNSFLKDQVNVYDVYLKVTKLFKNQIEEKKLHVGDYLIGTDFFINANERMFSTIIYNILNFAIIFSETNDEIKVELNKVDDRIVFSVENTNQGLKTSEIENYFRDVEFVNYDYKKHSDSVKVGLRISKQLTEKMNGYFSYVSSEKLGYKLKIQFSTYK</sequence>
<dbReference type="SUPFAM" id="SSF55874">
    <property type="entry name" value="ATPase domain of HSP90 chaperone/DNA topoisomerase II/histidine kinase"/>
    <property type="match status" value="1"/>
</dbReference>
<feature type="transmembrane region" description="Helical" evidence="2">
    <location>
        <begin position="46"/>
        <end position="64"/>
    </location>
</feature>
<evidence type="ECO:0000256" key="2">
    <source>
        <dbReference type="SAM" id="Phobius"/>
    </source>
</evidence>
<dbReference type="Gene3D" id="3.30.565.10">
    <property type="entry name" value="Histidine kinase-like ATPase, C-terminal domain"/>
    <property type="match status" value="1"/>
</dbReference>
<keyword evidence="2" id="KW-0472">Membrane</keyword>
<dbReference type="PROSITE" id="PS50109">
    <property type="entry name" value="HIS_KIN"/>
    <property type="match status" value="1"/>
</dbReference>
<reference evidence="4 5" key="1">
    <citation type="submission" date="2016-02" db="EMBL/GenBank/DDBJ databases">
        <authorList>
            <person name="Wen L."/>
            <person name="He K."/>
            <person name="Yang H."/>
        </authorList>
    </citation>
    <scope>NUCLEOTIDE SEQUENCE [LARGE SCALE GENOMIC DNA]</scope>
    <source>
        <strain evidence="4 5">CZ1127</strain>
    </source>
</reference>
<proteinExistence type="predicted"/>
<organism evidence="4 5">
    <name type="scientific">Wenyingzhuangia fucanilytica</name>
    <dbReference type="NCBI Taxonomy" id="1790137"/>
    <lineage>
        <taxon>Bacteria</taxon>
        <taxon>Pseudomonadati</taxon>
        <taxon>Bacteroidota</taxon>
        <taxon>Flavobacteriia</taxon>
        <taxon>Flavobacteriales</taxon>
        <taxon>Flavobacteriaceae</taxon>
        <taxon>Wenyingzhuangia</taxon>
    </lineage>
</organism>
<evidence type="ECO:0000259" key="3">
    <source>
        <dbReference type="PROSITE" id="PS50109"/>
    </source>
</evidence>
<dbReference type="RefSeq" id="WP_068826912.1">
    <property type="nucleotide sequence ID" value="NZ_CP014224.1"/>
</dbReference>
<dbReference type="InterPro" id="IPR003594">
    <property type="entry name" value="HATPase_dom"/>
</dbReference>
<keyword evidence="1" id="KW-0175">Coiled coil</keyword>
<dbReference type="Pfam" id="PF02518">
    <property type="entry name" value="HATPase_c"/>
    <property type="match status" value="1"/>
</dbReference>
<accession>A0A1B1Y760</accession>
<dbReference type="OrthoDB" id="1414490at2"/>
<dbReference type="EMBL" id="CP014224">
    <property type="protein sequence ID" value="ANW96605.1"/>
    <property type="molecule type" value="Genomic_DNA"/>
</dbReference>
<evidence type="ECO:0000313" key="5">
    <source>
        <dbReference type="Proteomes" id="UP000092967"/>
    </source>
</evidence>
<dbReference type="Proteomes" id="UP000092967">
    <property type="component" value="Chromosome"/>
</dbReference>